<evidence type="ECO:0000313" key="3">
    <source>
        <dbReference type="Proteomes" id="UP000035682"/>
    </source>
</evidence>
<proteinExistence type="predicted"/>
<dbReference type="EMBL" id="LN609529">
    <property type="protein sequence ID" value="CEF66275.1"/>
    <property type="molecule type" value="Genomic_DNA"/>
</dbReference>
<gene>
    <name evidence="2 4 5" type="ORF">SRAE_2000094500</name>
</gene>
<reference evidence="4" key="2">
    <citation type="submission" date="2020-12" db="UniProtKB">
        <authorList>
            <consortium name="WormBaseParasite"/>
        </authorList>
    </citation>
    <scope>IDENTIFICATION</scope>
</reference>
<dbReference type="AlphaFoldDB" id="A0A090LFM1"/>
<dbReference type="OrthoDB" id="5789975at2759"/>
<reference evidence="2 3" key="1">
    <citation type="submission" date="2014-09" db="EMBL/GenBank/DDBJ databases">
        <authorList>
            <person name="Martin A.A."/>
        </authorList>
    </citation>
    <scope>NUCLEOTIDE SEQUENCE</scope>
    <source>
        <strain evidence="3">ED321</strain>
        <strain evidence="2">ED321 Heterogonic</strain>
    </source>
</reference>
<dbReference type="RefSeq" id="XP_024505475.1">
    <property type="nucleotide sequence ID" value="XM_024651838.1"/>
</dbReference>
<sequence>MAMRYGKIYYYDRMGNKIENEAPYLKEDIDLTTLHNSNDPILKNSFANEINDLQYNNMNYDSFSLSKNSSDKNFVHELPEELDQLILNEKKKDYDNDSIEEYDKKKFQIKNTSIENGESIIFTPPETSNRMINNFDKRLLYEDDSLNLNDKNNTNYSLNHDNNCINILDDDLCSECAKHDLYIKNDEENKKLRRNLENHIKLQNELLMNKKKDELLPMNVLPNFDREDDYNNTTKKYNDKLKYRKELEDEIERKRIISLNEMENEKFQNNKRNTIDAMLYAEEMKMKEKKDNNIKEYQNMIYQHQIKKKNNPKEEVTEWWERRPKFIGEDGKSFTQLVDDGSHLRRQLAKQKLLQVAGKNLEIYKANMAKEDELARRHQKEKYEEMRNDIAEQSRLIREGDKKYLSKGKIGNDNLSDSQKWKEKVFDKWAKEHEENDKKYRILQDYRKGDFGLFGRNKNDLDDTKNKKYHRFDIKALEEEILNNDIQEKNDNEKEIPHTIHRCKRCHRVLKNF</sequence>
<accession>A0A090LFM1</accession>
<dbReference type="Proteomes" id="UP000035682">
    <property type="component" value="Unplaced"/>
</dbReference>
<dbReference type="CTD" id="36378639"/>
<protein>
    <submittedName>
        <fullName evidence="2 4">Uncharacterized protein</fullName>
    </submittedName>
</protein>
<keyword evidence="1" id="KW-0175">Coiled coil</keyword>
<dbReference type="WormBase" id="SRAE_2000094500">
    <property type="protein sequence ID" value="SRP04219"/>
    <property type="gene ID" value="WBGene00261145"/>
</dbReference>
<evidence type="ECO:0000256" key="1">
    <source>
        <dbReference type="SAM" id="Coils"/>
    </source>
</evidence>
<evidence type="ECO:0000313" key="4">
    <source>
        <dbReference type="WBParaSite" id="SRAE_2000094500.1"/>
    </source>
</evidence>
<name>A0A090LFM1_STRRB</name>
<dbReference type="GeneID" id="36378639"/>
<dbReference type="STRING" id="34506.A0A090LFM1"/>
<organism evidence="2">
    <name type="scientific">Strongyloides ratti</name>
    <name type="common">Parasitic roundworm</name>
    <dbReference type="NCBI Taxonomy" id="34506"/>
    <lineage>
        <taxon>Eukaryota</taxon>
        <taxon>Metazoa</taxon>
        <taxon>Ecdysozoa</taxon>
        <taxon>Nematoda</taxon>
        <taxon>Chromadorea</taxon>
        <taxon>Rhabditida</taxon>
        <taxon>Tylenchina</taxon>
        <taxon>Panagrolaimomorpha</taxon>
        <taxon>Strongyloidoidea</taxon>
        <taxon>Strongyloididae</taxon>
        <taxon>Strongyloides</taxon>
    </lineage>
</organism>
<evidence type="ECO:0000313" key="2">
    <source>
        <dbReference type="EMBL" id="CEF66275.1"/>
    </source>
</evidence>
<dbReference type="WBParaSite" id="SRAE_2000094500.1">
    <property type="protein sequence ID" value="SRAE_2000094500.1"/>
    <property type="gene ID" value="WBGene00261145"/>
</dbReference>
<evidence type="ECO:0000313" key="5">
    <source>
        <dbReference type="WormBase" id="SRAE_2000094500"/>
    </source>
</evidence>
<feature type="coiled-coil region" evidence="1">
    <location>
        <begin position="361"/>
        <end position="396"/>
    </location>
</feature>
<keyword evidence="3" id="KW-1185">Reference proteome</keyword>